<evidence type="ECO:0000313" key="3">
    <source>
        <dbReference type="Proteomes" id="UP000253742"/>
    </source>
</evidence>
<dbReference type="PANTHER" id="PTHR11908">
    <property type="entry name" value="XANTHINE DEHYDROGENASE"/>
    <property type="match status" value="1"/>
</dbReference>
<dbReference type="Pfam" id="PF01315">
    <property type="entry name" value="Ald_Xan_dh_C"/>
    <property type="match status" value="1"/>
</dbReference>
<name>A0A369UX04_9ACTN</name>
<dbReference type="OrthoDB" id="8428274at2"/>
<dbReference type="SUPFAM" id="SSF54665">
    <property type="entry name" value="CO dehydrogenase molybdoprotein N-domain-like"/>
    <property type="match status" value="1"/>
</dbReference>
<evidence type="ECO:0000259" key="1">
    <source>
        <dbReference type="SMART" id="SM01008"/>
    </source>
</evidence>
<dbReference type="EMBL" id="QQBH01000028">
    <property type="protein sequence ID" value="RDD85304.1"/>
    <property type="molecule type" value="Genomic_DNA"/>
</dbReference>
<dbReference type="GO" id="GO:0005506">
    <property type="term" value="F:iron ion binding"/>
    <property type="evidence" value="ECO:0007669"/>
    <property type="project" value="InterPro"/>
</dbReference>
<gene>
    <name evidence="2" type="ORF">DVZ84_30780</name>
</gene>
<dbReference type="Proteomes" id="UP000253742">
    <property type="component" value="Unassembled WGS sequence"/>
</dbReference>
<dbReference type="Gene3D" id="3.30.365.10">
    <property type="entry name" value="Aldehyde oxidase/xanthine dehydrogenase, molybdopterin binding domain"/>
    <property type="match status" value="4"/>
</dbReference>
<dbReference type="SUPFAM" id="SSF56003">
    <property type="entry name" value="Molybdenum cofactor-binding domain"/>
    <property type="match status" value="1"/>
</dbReference>
<dbReference type="Pfam" id="PF02738">
    <property type="entry name" value="MoCoBD_1"/>
    <property type="match status" value="1"/>
</dbReference>
<protein>
    <submittedName>
        <fullName evidence="2">Xanthine dehydrogenase family protein molybdopterin-binding subunit</fullName>
    </submittedName>
</protein>
<sequence length="731" mass="78524">MSTQPQAAVGAPLSRVDGRLKVTGAATYAADGGPEGVVHAVIVDSSIGRGRITAVHTKAAESQAGVLLVLHHGNAPKLPYLPNPDSLNLPGERLRAFQDDVVHFFGQPVAVVVATTLEAATHAARLVRVDYRAEETRTELASASPAGEPLTYARGDAETALGSAPLRMRMAYRMSRLHHNAMEPHATVAQWKGKRLTLWEKTQWVASPQAELAANFGIPAQDVRVISPFVGGAFGNAGRAWPHITIAALAARETGLPVKLVLTRRQLYFGTGYRPAYEYEVQLASTLGGRITAMTHEIRSETSSYETFAETGVMTTGQMLYTTPHVSQTYRTVPLDVNTPAAMRGPGFSTSAFAIESALDELAYKTGVDPVELRKINEPASDQSNGRPFSTRRLRECYDVGVREFGWNRRNPKPRATRDGDWLIGTGMASAVYETLRRPAKAQVRLRADGTALVRSATSDMGPGTYTSMTQVAADALGLSPQKVTFRLGDTDMPMAPVHGGSLTMASVGSTVQAGCDALRRQVIALAVQDPRSPLYRIPVEAITVRAGRLHVADDPGRGETYRQLLVRNERDYVEVQGSYEPTESRTSMYAYGAVFAEVAVDADLGLIRVRRMLGVFDAGRIISPKLADSQAIGAMVGGIGAALLEHTTTDHRDGRIVNANLADYLVPVNADVRNLKAIYVDGRDDEADPIGVKGLGEVVLVGVAPALANAVFHATGHRARSLPITAESLL</sequence>
<dbReference type="InterPro" id="IPR016208">
    <property type="entry name" value="Ald_Oxase/xanthine_DH-like"/>
</dbReference>
<evidence type="ECO:0000313" key="2">
    <source>
        <dbReference type="EMBL" id="RDD85304.1"/>
    </source>
</evidence>
<dbReference type="InterPro" id="IPR008274">
    <property type="entry name" value="AldOxase/xan_DH_MoCoBD1"/>
</dbReference>
<dbReference type="InterPro" id="IPR046867">
    <property type="entry name" value="AldOxase/xan_DH_MoCoBD2"/>
</dbReference>
<comment type="caution">
    <text evidence="2">The sequence shown here is derived from an EMBL/GenBank/DDBJ whole genome shotgun (WGS) entry which is preliminary data.</text>
</comment>
<accession>A0A369UX04</accession>
<dbReference type="InterPro" id="IPR037165">
    <property type="entry name" value="AldOxase/xan_DH_Mopterin-bd_sf"/>
</dbReference>
<reference evidence="2 3" key="1">
    <citation type="submission" date="2018-07" db="EMBL/GenBank/DDBJ databases">
        <title>Genome guided investigation of antibiotics producing actinomycetales strain isolated from a Macau mangrove ecosystem.</title>
        <authorList>
            <person name="Hu D."/>
        </authorList>
    </citation>
    <scope>NUCLEOTIDE SEQUENCE [LARGE SCALE GENOMIC DNA]</scope>
    <source>
        <strain evidence="2 3">2297</strain>
    </source>
</reference>
<dbReference type="RefSeq" id="WP_114532071.1">
    <property type="nucleotide sequence ID" value="NZ_QQBH01000028.1"/>
</dbReference>
<organism evidence="2 3">
    <name type="scientific">Streptomyces parvulus</name>
    <dbReference type="NCBI Taxonomy" id="146923"/>
    <lineage>
        <taxon>Bacteria</taxon>
        <taxon>Bacillati</taxon>
        <taxon>Actinomycetota</taxon>
        <taxon>Actinomycetes</taxon>
        <taxon>Kitasatosporales</taxon>
        <taxon>Streptomycetaceae</taxon>
        <taxon>Streptomyces</taxon>
    </lineage>
</organism>
<dbReference type="InterPro" id="IPR000674">
    <property type="entry name" value="Ald_Oxase/Xan_DH_a/b"/>
</dbReference>
<dbReference type="InterPro" id="IPR036856">
    <property type="entry name" value="Ald_Oxase/Xan_DH_a/b_sf"/>
</dbReference>
<feature type="domain" description="Aldehyde oxidase/xanthine dehydrogenase a/b hammerhead" evidence="1">
    <location>
        <begin position="23"/>
        <end position="135"/>
    </location>
</feature>
<dbReference type="PANTHER" id="PTHR11908:SF153">
    <property type="entry name" value="DEHYDROGENASE"/>
    <property type="match status" value="1"/>
</dbReference>
<dbReference type="GO" id="GO:0016491">
    <property type="term" value="F:oxidoreductase activity"/>
    <property type="evidence" value="ECO:0007669"/>
    <property type="project" value="InterPro"/>
</dbReference>
<dbReference type="Gene3D" id="3.90.1170.50">
    <property type="entry name" value="Aldehyde oxidase/xanthine dehydrogenase, a/b hammerhead"/>
    <property type="match status" value="1"/>
</dbReference>
<dbReference type="Pfam" id="PF20256">
    <property type="entry name" value="MoCoBD_2"/>
    <property type="match status" value="1"/>
</dbReference>
<dbReference type="SMART" id="SM01008">
    <property type="entry name" value="Ald_Xan_dh_C"/>
    <property type="match status" value="1"/>
</dbReference>
<dbReference type="AlphaFoldDB" id="A0A369UX04"/>
<proteinExistence type="predicted"/>